<dbReference type="GO" id="GO:0045892">
    <property type="term" value="P:negative regulation of DNA-templated transcription"/>
    <property type="evidence" value="ECO:0007669"/>
    <property type="project" value="InterPro"/>
</dbReference>
<comment type="caution">
    <text evidence="3">The sequence shown here is derived from an EMBL/GenBank/DDBJ whole genome shotgun (WGS) entry which is preliminary data.</text>
</comment>
<dbReference type="GO" id="GO:0042754">
    <property type="term" value="P:negative regulation of circadian rhythm"/>
    <property type="evidence" value="ECO:0007669"/>
    <property type="project" value="InterPro"/>
</dbReference>
<protein>
    <submittedName>
        <fullName evidence="3">Uncharacterized protein</fullName>
    </submittedName>
</protein>
<accession>A0AAD8A0H3</accession>
<proteinExistence type="predicted"/>
<reference evidence="3" key="2">
    <citation type="submission" date="2023-05" db="EMBL/GenBank/DDBJ databases">
        <authorList>
            <person name="Fouks B."/>
        </authorList>
    </citation>
    <scope>NUCLEOTIDE SEQUENCE</scope>
    <source>
        <strain evidence="3">Stay&amp;Tobe</strain>
        <tissue evidence="3">Testes</tissue>
    </source>
</reference>
<reference evidence="3" key="1">
    <citation type="journal article" date="2023" name="IScience">
        <title>Live-bearing cockroach genome reveals convergent evolutionary mechanisms linked to viviparity in insects and beyond.</title>
        <authorList>
            <person name="Fouks B."/>
            <person name="Harrison M.C."/>
            <person name="Mikhailova A.A."/>
            <person name="Marchal E."/>
            <person name="English S."/>
            <person name="Carruthers M."/>
            <person name="Jennings E.C."/>
            <person name="Chiamaka E.L."/>
            <person name="Frigard R.A."/>
            <person name="Pippel M."/>
            <person name="Attardo G.M."/>
            <person name="Benoit J.B."/>
            <person name="Bornberg-Bauer E."/>
            <person name="Tobe S.S."/>
        </authorList>
    </citation>
    <scope>NUCLEOTIDE SEQUENCE</scope>
    <source>
        <strain evidence="3">Stay&amp;Tobe</strain>
    </source>
</reference>
<dbReference type="Pfam" id="PF15800">
    <property type="entry name" value="CiPC"/>
    <property type="match status" value="1"/>
</dbReference>
<dbReference type="AlphaFoldDB" id="A0AAD8A0H3"/>
<keyword evidence="4" id="KW-1185">Reference proteome</keyword>
<dbReference type="EMBL" id="JASPKZ010004537">
    <property type="protein sequence ID" value="KAJ9590269.1"/>
    <property type="molecule type" value="Genomic_DNA"/>
</dbReference>
<name>A0AAD8A0H3_DIPPU</name>
<dbReference type="EMBL" id="JASPKZ010009372">
    <property type="protein sequence ID" value="KAJ9577142.1"/>
    <property type="molecule type" value="Genomic_DNA"/>
</dbReference>
<feature type="region of interest" description="Disordered" evidence="1">
    <location>
        <begin position="71"/>
        <end position="100"/>
    </location>
</feature>
<sequence>MLTPHKSLPVCEENYNFCFCFVLGGGLRVRRRPHRLPRGNKERRARGSIWLQSPPMGLTAEDTRQQVEEANISTNSISSSNSSIEDSDNSAYRSGEDSLDCKSCCSSDKEEKVWSKEEIQQLVLLKRREGLLDITMRTVNLMRRNQQLQHRLAALQAETRAFVRSVLSNPENQAIRELTLRSRRKLKSESDEEDSAGKKAKSEDENNSTIITNTTETIIPNEETKMEQDPSVTEGDGDK</sequence>
<feature type="compositionally biased region" description="Low complexity" evidence="1">
    <location>
        <begin position="207"/>
        <end position="221"/>
    </location>
</feature>
<evidence type="ECO:0000256" key="1">
    <source>
        <dbReference type="SAM" id="MobiDB-lite"/>
    </source>
</evidence>
<evidence type="ECO:0000313" key="2">
    <source>
        <dbReference type="EMBL" id="KAJ9577142.1"/>
    </source>
</evidence>
<dbReference type="Proteomes" id="UP001233999">
    <property type="component" value="Unassembled WGS sequence"/>
</dbReference>
<gene>
    <name evidence="2" type="ORF">L9F63_006264</name>
    <name evidence="3" type="ORF">L9F63_027892</name>
</gene>
<evidence type="ECO:0000313" key="4">
    <source>
        <dbReference type="Proteomes" id="UP001233999"/>
    </source>
</evidence>
<feature type="compositionally biased region" description="Low complexity" evidence="1">
    <location>
        <begin position="71"/>
        <end position="84"/>
    </location>
</feature>
<organism evidence="3 4">
    <name type="scientific">Diploptera punctata</name>
    <name type="common">Pacific beetle cockroach</name>
    <dbReference type="NCBI Taxonomy" id="6984"/>
    <lineage>
        <taxon>Eukaryota</taxon>
        <taxon>Metazoa</taxon>
        <taxon>Ecdysozoa</taxon>
        <taxon>Arthropoda</taxon>
        <taxon>Hexapoda</taxon>
        <taxon>Insecta</taxon>
        <taxon>Pterygota</taxon>
        <taxon>Neoptera</taxon>
        <taxon>Polyneoptera</taxon>
        <taxon>Dictyoptera</taxon>
        <taxon>Blattodea</taxon>
        <taxon>Blaberoidea</taxon>
        <taxon>Blaberidae</taxon>
        <taxon>Diplopterinae</taxon>
        <taxon>Diploptera</taxon>
    </lineage>
</organism>
<evidence type="ECO:0000313" key="3">
    <source>
        <dbReference type="EMBL" id="KAJ9590269.1"/>
    </source>
</evidence>
<dbReference type="InterPro" id="IPR031602">
    <property type="entry name" value="CIPC"/>
</dbReference>
<feature type="compositionally biased region" description="Basic and acidic residues" evidence="1">
    <location>
        <begin position="195"/>
        <end position="204"/>
    </location>
</feature>
<feature type="region of interest" description="Disordered" evidence="1">
    <location>
        <begin position="184"/>
        <end position="239"/>
    </location>
</feature>